<dbReference type="PANTHER" id="PTHR43132">
    <property type="entry name" value="ARSENICAL RESISTANCE OPERON REPRESSOR ARSR-RELATED"/>
    <property type="match status" value="1"/>
</dbReference>
<dbReference type="Proteomes" id="UP000464178">
    <property type="component" value="Chromosome"/>
</dbReference>
<dbReference type="InterPro" id="IPR036388">
    <property type="entry name" value="WH-like_DNA-bd_sf"/>
</dbReference>
<accession>A0A6P2DIX8</accession>
<proteinExistence type="predicted"/>
<evidence type="ECO:0000259" key="5">
    <source>
        <dbReference type="PROSITE" id="PS50987"/>
    </source>
</evidence>
<evidence type="ECO:0000256" key="4">
    <source>
        <dbReference type="SAM" id="MobiDB-lite"/>
    </source>
</evidence>
<sequence>MVAMAKKSSPKAKTQTSPQADWFGACADPTRLALIRALAAGEKTVTQLAAEISTEIVNVSHHLKIMKDAELVTFVKEGRFMIYSLVNAAVAKGMLELTHTSRAKLSLPLE</sequence>
<evidence type="ECO:0000256" key="1">
    <source>
        <dbReference type="ARBA" id="ARBA00023015"/>
    </source>
</evidence>
<dbReference type="InterPro" id="IPR051011">
    <property type="entry name" value="Metal_resp_trans_reg"/>
</dbReference>
<gene>
    <name evidence="6" type="ORF">SOIL9_78460</name>
</gene>
<evidence type="ECO:0000313" key="7">
    <source>
        <dbReference type="Proteomes" id="UP000464178"/>
    </source>
</evidence>
<keyword evidence="7" id="KW-1185">Reference proteome</keyword>
<dbReference type="EMBL" id="LR593886">
    <property type="protein sequence ID" value="VTS01449.1"/>
    <property type="molecule type" value="Genomic_DNA"/>
</dbReference>
<dbReference type="InterPro" id="IPR001845">
    <property type="entry name" value="HTH_ArsR_DNA-bd_dom"/>
</dbReference>
<dbReference type="PRINTS" id="PR00778">
    <property type="entry name" value="HTHARSR"/>
</dbReference>
<feature type="region of interest" description="Disordered" evidence="4">
    <location>
        <begin position="1"/>
        <end position="20"/>
    </location>
</feature>
<dbReference type="SMART" id="SM00418">
    <property type="entry name" value="HTH_ARSR"/>
    <property type="match status" value="1"/>
</dbReference>
<dbReference type="Pfam" id="PF01022">
    <property type="entry name" value="HTH_5"/>
    <property type="match status" value="1"/>
</dbReference>
<evidence type="ECO:0000256" key="3">
    <source>
        <dbReference type="ARBA" id="ARBA00023163"/>
    </source>
</evidence>
<dbReference type="Gene3D" id="1.10.10.10">
    <property type="entry name" value="Winged helix-like DNA-binding domain superfamily/Winged helix DNA-binding domain"/>
    <property type="match status" value="1"/>
</dbReference>
<keyword evidence="2" id="KW-0238">DNA-binding</keyword>
<dbReference type="GO" id="GO:0003677">
    <property type="term" value="F:DNA binding"/>
    <property type="evidence" value="ECO:0007669"/>
    <property type="project" value="UniProtKB-KW"/>
</dbReference>
<dbReference type="SUPFAM" id="SSF46785">
    <property type="entry name" value="Winged helix' DNA-binding domain"/>
    <property type="match status" value="1"/>
</dbReference>
<organism evidence="6 7">
    <name type="scientific">Gemmata massiliana</name>
    <dbReference type="NCBI Taxonomy" id="1210884"/>
    <lineage>
        <taxon>Bacteria</taxon>
        <taxon>Pseudomonadati</taxon>
        <taxon>Planctomycetota</taxon>
        <taxon>Planctomycetia</taxon>
        <taxon>Gemmatales</taxon>
        <taxon>Gemmataceae</taxon>
        <taxon>Gemmata</taxon>
    </lineage>
</organism>
<dbReference type="AlphaFoldDB" id="A0A6P2DIX8"/>
<reference evidence="6 7" key="1">
    <citation type="submission" date="2019-05" db="EMBL/GenBank/DDBJ databases">
        <authorList>
            <consortium name="Science for Life Laboratories"/>
        </authorList>
    </citation>
    <scope>NUCLEOTIDE SEQUENCE [LARGE SCALE GENOMIC DNA]</scope>
    <source>
        <strain evidence="6">Soil9</strain>
    </source>
</reference>
<evidence type="ECO:0000256" key="2">
    <source>
        <dbReference type="ARBA" id="ARBA00023125"/>
    </source>
</evidence>
<dbReference type="PANTHER" id="PTHR43132:SF6">
    <property type="entry name" value="HTH-TYPE TRANSCRIPTIONAL REPRESSOR CZRA"/>
    <property type="match status" value="1"/>
</dbReference>
<dbReference type="PROSITE" id="PS50987">
    <property type="entry name" value="HTH_ARSR_2"/>
    <property type="match status" value="1"/>
</dbReference>
<keyword evidence="1" id="KW-0805">Transcription regulation</keyword>
<feature type="domain" description="HTH arsR-type" evidence="5">
    <location>
        <begin position="11"/>
        <end position="105"/>
    </location>
</feature>
<dbReference type="KEGG" id="gms:SOIL9_78460"/>
<dbReference type="InterPro" id="IPR036390">
    <property type="entry name" value="WH_DNA-bd_sf"/>
</dbReference>
<protein>
    <recommendedName>
        <fullName evidence="5">HTH arsR-type domain-containing protein</fullName>
    </recommendedName>
</protein>
<dbReference type="NCBIfam" id="NF033788">
    <property type="entry name" value="HTH_metalloreg"/>
    <property type="match status" value="1"/>
</dbReference>
<evidence type="ECO:0000313" key="6">
    <source>
        <dbReference type="EMBL" id="VTS01449.1"/>
    </source>
</evidence>
<keyword evidence="3" id="KW-0804">Transcription</keyword>
<dbReference type="InterPro" id="IPR011991">
    <property type="entry name" value="ArsR-like_HTH"/>
</dbReference>
<name>A0A6P2DIX8_9BACT</name>
<dbReference type="GO" id="GO:0003700">
    <property type="term" value="F:DNA-binding transcription factor activity"/>
    <property type="evidence" value="ECO:0007669"/>
    <property type="project" value="InterPro"/>
</dbReference>
<dbReference type="CDD" id="cd00090">
    <property type="entry name" value="HTH_ARSR"/>
    <property type="match status" value="1"/>
</dbReference>